<reference evidence="2" key="2">
    <citation type="journal article" date="2016" name="Genome Announc.">
        <title>Draft Genome Sequences of Two Novel Amoeba-Resistant Intranuclear Bacteria, 'Candidatus Berkiella cookevillensis' and 'Candidatus Berkiella aquae'.</title>
        <authorList>
            <person name="Mehari Y.T."/>
            <person name="Arivett B.A."/>
            <person name="Farone A.L."/>
            <person name="Gunderson J.H."/>
            <person name="Farone M.B."/>
        </authorList>
    </citation>
    <scope>NUCLEOTIDE SEQUENCE</scope>
    <source>
        <strain evidence="2">CC99</strain>
    </source>
</reference>
<dbReference type="EMBL" id="LKHV01000002">
    <property type="protein sequence ID" value="KRG19464.1"/>
    <property type="molecule type" value="Genomic_DNA"/>
</dbReference>
<protein>
    <submittedName>
        <fullName evidence="1">Uncharacterized protein</fullName>
    </submittedName>
</protein>
<sequence>MPNTKLVCFGFDQTIVNGHFHSAMMGRRIKPNDENPGVQVLQQDGTFKNMHTGKDVPNNGGASLQTTTELLDSPDGLKNSKEVADTIRYAIDNGHKVAITSFTLYPEVVLPTLQKLGLEDKYIQQICIVGGFPDHNTPDNSPDGKEQHIAAAIQHFNNQGAGLTRIDAMLVDDTTNNLDKAPPGTTNVAVPKYQNLTPTYFETIKSFVSKALSTTMEKPTVEKLPLELEAMVSILERKSLSKPISFSGSHKVTSSSLSSLIQTDVSPFAPMTPKKLGLDKGNVTTYPEKPGNIYIKFDNPTDMQAACINLERILGSNTFRIANQENTIQIYSSIQAIMEVTPPVVTPASLAIDKGALHTYPEKPGNVYLVFKTAGEMQAAQRNLNQVFGEKAFRVAAQENTIQIYREIQNLLGVPTPDITPTSLGLNKGKPEAFANRPGNIYLVFKTAEDMQAACNNLSKVFGENSFRMASNANTIQIYREVQNLIGVAPTLSSQVKATSTPADFGLDKGTLKKFNEYPGKFYMEFTSDAERDKAHQLLNKAFGEGASRIVSQTKTIEINDKVEKFLEKEPKKKSRSRM</sequence>
<name>A0A0Q9YTX9_9GAMM</name>
<dbReference type="AlphaFoldDB" id="A0A0Q9YTX9"/>
<dbReference type="STRING" id="437022.CC99x_00476"/>
<dbReference type="OrthoDB" id="9798386at2"/>
<comment type="caution">
    <text evidence="1">The sequence shown here is derived from an EMBL/GenBank/DDBJ whole genome shotgun (WGS) entry which is preliminary data.</text>
</comment>
<evidence type="ECO:0000313" key="3">
    <source>
        <dbReference type="Proteomes" id="UP000051494"/>
    </source>
</evidence>
<evidence type="ECO:0000313" key="1">
    <source>
        <dbReference type="EMBL" id="KRG19464.1"/>
    </source>
</evidence>
<proteinExistence type="predicted"/>
<keyword evidence="3" id="KW-1185">Reference proteome</keyword>
<dbReference type="EMBL" id="LKHV02000001">
    <property type="protein sequence ID" value="MCS5707460.1"/>
    <property type="molecule type" value="Genomic_DNA"/>
</dbReference>
<reference evidence="2" key="3">
    <citation type="submission" date="2021-06" db="EMBL/GenBank/DDBJ databases">
        <title>Genomic Description and Analysis of Intracellular Bacteria, Candidatus Berkiella cookevillensis and Candidatus Berkiella aquae.</title>
        <authorList>
            <person name="Kidane D.T."/>
            <person name="Mehari Y.T."/>
            <person name="Rice F.C."/>
            <person name="Arivett B.A."/>
            <person name="Farone A.L."/>
            <person name="Berk S.G."/>
            <person name="Farone M.B."/>
        </authorList>
    </citation>
    <scope>NUCLEOTIDE SEQUENCE</scope>
    <source>
        <strain evidence="2">CC99</strain>
    </source>
</reference>
<gene>
    <name evidence="2" type="ORF">CC99x_000935</name>
    <name evidence="1" type="ORF">CC99x_00476</name>
</gene>
<evidence type="ECO:0000313" key="2">
    <source>
        <dbReference type="EMBL" id="MCS5707460.1"/>
    </source>
</evidence>
<accession>A0A0Q9YTX9</accession>
<reference evidence="1" key="1">
    <citation type="submission" date="2015-09" db="EMBL/GenBank/DDBJ databases">
        <title>Draft Genome Sequences of Two Novel Amoeba-resistant Intranuclear Bacteria, Candidatus Berkiella cookevillensis and Candidatus Berkiella aquae.</title>
        <authorList>
            <person name="Mehari Y.T."/>
            <person name="Arivett B.A."/>
            <person name="Farone A.L."/>
            <person name="Gunderson J.H."/>
            <person name="Farone M.B."/>
        </authorList>
    </citation>
    <scope>NUCLEOTIDE SEQUENCE [LARGE SCALE GENOMIC DNA]</scope>
    <source>
        <strain evidence="1">CC99</strain>
    </source>
</reference>
<dbReference type="RefSeq" id="WP_057623283.1">
    <property type="nucleotide sequence ID" value="NZ_LKHV02000001.1"/>
</dbReference>
<dbReference type="Proteomes" id="UP000051494">
    <property type="component" value="Unassembled WGS sequence"/>
</dbReference>
<organism evidence="1">
    <name type="scientific">Candidatus Berkiella cookevillensis</name>
    <dbReference type="NCBI Taxonomy" id="437022"/>
    <lineage>
        <taxon>Bacteria</taxon>
        <taxon>Pseudomonadati</taxon>
        <taxon>Pseudomonadota</taxon>
        <taxon>Gammaproteobacteria</taxon>
        <taxon>Candidatus Berkiellales</taxon>
        <taxon>Candidatus Berkiellaceae</taxon>
        <taxon>Candidatus Berkiella</taxon>
    </lineage>
</organism>
<dbReference type="SUPFAM" id="SSF56784">
    <property type="entry name" value="HAD-like"/>
    <property type="match status" value="1"/>
</dbReference>
<dbReference type="InterPro" id="IPR036412">
    <property type="entry name" value="HAD-like_sf"/>
</dbReference>